<gene>
    <name evidence="6" type="ORF">DIZ80_15030</name>
</gene>
<dbReference type="Gene3D" id="3.40.50.150">
    <property type="entry name" value="Vaccinia Virus protein VP39"/>
    <property type="match status" value="1"/>
</dbReference>
<evidence type="ECO:0000313" key="6">
    <source>
        <dbReference type="EMBL" id="RDH81399.1"/>
    </source>
</evidence>
<evidence type="ECO:0000256" key="3">
    <source>
        <dbReference type="ARBA" id="ARBA00023115"/>
    </source>
</evidence>
<keyword evidence="7" id="KW-1185">Reference proteome</keyword>
<sequence>MALVWHKCVSGVQYEVRSAGKSMRLYTDGVFHSQYNPEQILTGHVWDLLMIPAFFYPENTIKRVLVLGVGGGASLHMLRYFVSPESITGVELNPVHLSVARRFFNLKHKTINLIEADAITWLENYQGEKFDMIVDDLFSEKDGEPVSVVEANGKWFSHLLKHLNKNGVIVRNFVSKEELLDSAGINNKAISNKFASIFQLTSCLNENFVGVYSKSLISSAVLRKNLVKTPKLNPNLKTSKLRYRIRKLV</sequence>
<protein>
    <recommendedName>
        <fullName evidence="5">PABS domain-containing protein</fullName>
    </recommendedName>
</protein>
<keyword evidence="3 4" id="KW-0620">Polyamine biosynthesis</keyword>
<evidence type="ECO:0000313" key="7">
    <source>
        <dbReference type="Proteomes" id="UP000254266"/>
    </source>
</evidence>
<name>A0A370D948_9GAMM</name>
<dbReference type="PANTHER" id="PTHR43317">
    <property type="entry name" value="THERMOSPERMINE SYNTHASE ACAULIS5"/>
    <property type="match status" value="1"/>
</dbReference>
<dbReference type="InterPro" id="IPR029063">
    <property type="entry name" value="SAM-dependent_MTases_sf"/>
</dbReference>
<dbReference type="GO" id="GO:0006596">
    <property type="term" value="P:polyamine biosynthetic process"/>
    <property type="evidence" value="ECO:0007669"/>
    <property type="project" value="UniProtKB-UniRule"/>
</dbReference>
<evidence type="ECO:0000256" key="4">
    <source>
        <dbReference type="PROSITE-ProRule" id="PRU00354"/>
    </source>
</evidence>
<comment type="caution">
    <text evidence="6">The sequence shown here is derived from an EMBL/GenBank/DDBJ whole genome shotgun (WGS) entry which is preliminary data.</text>
</comment>
<dbReference type="CDD" id="cd02440">
    <property type="entry name" value="AdoMet_MTases"/>
    <property type="match status" value="1"/>
</dbReference>
<reference evidence="6 7" key="1">
    <citation type="journal article" date="2018" name="ISME J.">
        <title>Endosymbiont genomes yield clues of tubeworm success.</title>
        <authorList>
            <person name="Li Y."/>
            <person name="Liles M.R."/>
            <person name="Halanych K.M."/>
        </authorList>
    </citation>
    <scope>NUCLEOTIDE SEQUENCE [LARGE SCALE GENOMIC DNA]</scope>
    <source>
        <strain evidence="6">A1464</strain>
    </source>
</reference>
<dbReference type="AlphaFoldDB" id="A0A370D948"/>
<keyword evidence="2 4" id="KW-0808">Transferase</keyword>
<evidence type="ECO:0000256" key="2">
    <source>
        <dbReference type="ARBA" id="ARBA00022679"/>
    </source>
</evidence>
<dbReference type="Proteomes" id="UP000254266">
    <property type="component" value="Unassembled WGS sequence"/>
</dbReference>
<proteinExistence type="inferred from homology"/>
<organism evidence="6 7">
    <name type="scientific">endosymbiont of Galathealinum brachiosum</name>
    <dbReference type="NCBI Taxonomy" id="2200906"/>
    <lineage>
        <taxon>Bacteria</taxon>
        <taxon>Pseudomonadati</taxon>
        <taxon>Pseudomonadota</taxon>
        <taxon>Gammaproteobacteria</taxon>
        <taxon>sulfur-oxidizing symbionts</taxon>
    </lineage>
</organism>
<comment type="similarity">
    <text evidence="1">Belongs to the spermidine/spermine synthase family.</text>
</comment>
<dbReference type="GO" id="GO:0016740">
    <property type="term" value="F:transferase activity"/>
    <property type="evidence" value="ECO:0007669"/>
    <property type="project" value="UniProtKB-UniRule"/>
</dbReference>
<dbReference type="PROSITE" id="PS51006">
    <property type="entry name" value="PABS_2"/>
    <property type="match status" value="1"/>
</dbReference>
<dbReference type="EMBL" id="QFXC01000013">
    <property type="protein sequence ID" value="RDH81399.1"/>
    <property type="molecule type" value="Genomic_DNA"/>
</dbReference>
<dbReference type="SUPFAM" id="SSF53335">
    <property type="entry name" value="S-adenosyl-L-methionine-dependent methyltransferases"/>
    <property type="match status" value="1"/>
</dbReference>
<dbReference type="InterPro" id="IPR030374">
    <property type="entry name" value="PABS"/>
</dbReference>
<evidence type="ECO:0000259" key="5">
    <source>
        <dbReference type="PROSITE" id="PS51006"/>
    </source>
</evidence>
<accession>A0A370D948</accession>
<dbReference type="Pfam" id="PF01564">
    <property type="entry name" value="Spermine_synth"/>
    <property type="match status" value="1"/>
</dbReference>
<feature type="active site" description="Proton acceptor" evidence="4">
    <location>
        <position position="136"/>
    </location>
</feature>
<dbReference type="PANTHER" id="PTHR43317:SF1">
    <property type="entry name" value="THERMOSPERMINE SYNTHASE ACAULIS5"/>
    <property type="match status" value="1"/>
</dbReference>
<feature type="domain" description="PABS" evidence="5">
    <location>
        <begin position="1"/>
        <end position="224"/>
    </location>
</feature>
<evidence type="ECO:0000256" key="1">
    <source>
        <dbReference type="ARBA" id="ARBA00007867"/>
    </source>
</evidence>